<reference evidence="2" key="1">
    <citation type="submission" date="2021-01" db="EMBL/GenBank/DDBJ databases">
        <authorList>
            <person name="Li R."/>
            <person name="Bekaert M."/>
        </authorList>
    </citation>
    <scope>NUCLEOTIDE SEQUENCE</scope>
    <source>
        <strain evidence="2">Farmed</strain>
    </source>
</reference>
<keyword evidence="1" id="KW-0472">Membrane</keyword>
<keyword evidence="1" id="KW-1133">Transmembrane helix</keyword>
<keyword evidence="1" id="KW-0812">Transmembrane</keyword>
<dbReference type="AlphaFoldDB" id="A0A812AK66"/>
<keyword evidence="3" id="KW-1185">Reference proteome</keyword>
<feature type="transmembrane region" description="Helical" evidence="1">
    <location>
        <begin position="159"/>
        <end position="178"/>
    </location>
</feature>
<dbReference type="Proteomes" id="UP000597762">
    <property type="component" value="Unassembled WGS sequence"/>
</dbReference>
<accession>A0A812AK66</accession>
<proteinExistence type="predicted"/>
<feature type="transmembrane region" description="Helical" evidence="1">
    <location>
        <begin position="124"/>
        <end position="147"/>
    </location>
</feature>
<name>A0A812AK66_ACAPH</name>
<sequence>MYWLHPSSKSLGIFSPFHPLLCIFLYFNSNILSLLHFLYFLIKLSFFYLSSFIRLFFLYLLTSHSLIHHYICFLLPAIFSSTLLLLSSFPLSTHYSFLLSVYMLFLFVLYSHSFSLSHTSVFSIIPISLLLFLLFPPSTLTLCSYLLSSYLPRPSASSISNYLFSLVFFFFIFDNLYVTAPFSLLIFFLFLSALISLSPFSSFFSLIFLSFLFLALQPTVGAP</sequence>
<dbReference type="EMBL" id="CAHIKZ030000008">
    <property type="protein sequence ID" value="CAE1140057.1"/>
    <property type="molecule type" value="Genomic_DNA"/>
</dbReference>
<evidence type="ECO:0000256" key="1">
    <source>
        <dbReference type="SAM" id="Phobius"/>
    </source>
</evidence>
<feature type="transmembrane region" description="Helical" evidence="1">
    <location>
        <begin position="93"/>
        <end position="112"/>
    </location>
</feature>
<gene>
    <name evidence="2" type="ORF">SPHA_487</name>
</gene>
<feature type="transmembrane region" description="Helical" evidence="1">
    <location>
        <begin position="12"/>
        <end position="28"/>
    </location>
</feature>
<evidence type="ECO:0000313" key="2">
    <source>
        <dbReference type="EMBL" id="CAE1140057.1"/>
    </source>
</evidence>
<organism evidence="2 3">
    <name type="scientific">Acanthosepion pharaonis</name>
    <name type="common">Pharaoh cuttlefish</name>
    <name type="synonym">Sepia pharaonis</name>
    <dbReference type="NCBI Taxonomy" id="158019"/>
    <lineage>
        <taxon>Eukaryota</taxon>
        <taxon>Metazoa</taxon>
        <taxon>Spiralia</taxon>
        <taxon>Lophotrochozoa</taxon>
        <taxon>Mollusca</taxon>
        <taxon>Cephalopoda</taxon>
        <taxon>Coleoidea</taxon>
        <taxon>Decapodiformes</taxon>
        <taxon>Sepiida</taxon>
        <taxon>Sepiina</taxon>
        <taxon>Sepiidae</taxon>
        <taxon>Acanthosepion</taxon>
    </lineage>
</organism>
<comment type="caution">
    <text evidence="2">The sequence shown here is derived from an EMBL/GenBank/DDBJ whole genome shotgun (WGS) entry which is preliminary data.</text>
</comment>
<protein>
    <submittedName>
        <fullName evidence="2">Uncharacterized protein</fullName>
    </submittedName>
</protein>
<evidence type="ECO:0000313" key="3">
    <source>
        <dbReference type="Proteomes" id="UP000597762"/>
    </source>
</evidence>
<feature type="transmembrane region" description="Helical" evidence="1">
    <location>
        <begin position="67"/>
        <end position="86"/>
    </location>
</feature>
<feature type="transmembrane region" description="Helical" evidence="1">
    <location>
        <begin position="184"/>
        <end position="216"/>
    </location>
</feature>
<feature type="transmembrane region" description="Helical" evidence="1">
    <location>
        <begin position="40"/>
        <end position="61"/>
    </location>
</feature>